<dbReference type="EMBL" id="CP005986">
    <property type="protein sequence ID" value="AIA56427.1"/>
    <property type="molecule type" value="Genomic_DNA"/>
</dbReference>
<evidence type="ECO:0000256" key="1">
    <source>
        <dbReference type="SAM" id="SignalP"/>
    </source>
</evidence>
<dbReference type="KEGG" id="acz:Acaty_c2583"/>
<reference evidence="2 3" key="1">
    <citation type="journal article" date="2009" name="J. Bacteriol.">
        <title>Draft genome sequence of the extremely acidophilic bacterium Acidithiobacillus caldus ATCC 51756 reveals metabolic versatility in the genus Acidithiobacillus.</title>
        <authorList>
            <person name="Valdes J."/>
            <person name="Quatrini R."/>
            <person name="Hallberg K."/>
            <person name="Dopson M."/>
            <person name="Valenzuela P.D."/>
            <person name="Holmes D.S."/>
        </authorList>
    </citation>
    <scope>NUCLEOTIDE SEQUENCE [LARGE SCALE GENOMIC DNA]</scope>
    <source>
        <strain evidence="3">ATCC 51756 / DSM 8584 / KU</strain>
    </source>
</reference>
<sequence length="172" mass="18910">MMKRMAVVLLILLCCAGLVLAAGEGVVLKIRQTNPQDRGEYELTLSKDGNLLVHLEENTKMPPRSYYLDAYTFPGKYCGKPAQAVFVAYAAGPSGAPHAVGDYFDMFIFNATTWEAMSIATMGPYEGEGVDKAMERVRREFTQGKWSCLDYTRILKGTNLAIAKPASGQGKR</sequence>
<protein>
    <submittedName>
        <fullName evidence="2">Uncharacterized protein</fullName>
    </submittedName>
</protein>
<proteinExistence type="predicted"/>
<feature type="chain" id="PRO_5001584757" evidence="1">
    <location>
        <begin position="22"/>
        <end position="172"/>
    </location>
</feature>
<dbReference type="AlphaFoldDB" id="A0A060A2U8"/>
<dbReference type="Proteomes" id="UP000005522">
    <property type="component" value="Chromosome"/>
</dbReference>
<organism evidence="2 3">
    <name type="scientific">Acidithiobacillus caldus (strain ATCC 51756 / DSM 8584 / KU)</name>
    <dbReference type="NCBI Taxonomy" id="637389"/>
    <lineage>
        <taxon>Bacteria</taxon>
        <taxon>Pseudomonadati</taxon>
        <taxon>Pseudomonadota</taxon>
        <taxon>Acidithiobacillia</taxon>
        <taxon>Acidithiobacillales</taxon>
        <taxon>Acidithiobacillaceae</taxon>
        <taxon>Acidithiobacillus</taxon>
    </lineage>
</organism>
<keyword evidence="1" id="KW-0732">Signal</keyword>
<accession>A0A060A2U8</accession>
<feature type="signal peptide" evidence="1">
    <location>
        <begin position="1"/>
        <end position="21"/>
    </location>
</feature>
<dbReference type="RefSeq" id="WP_004867548.1">
    <property type="nucleotide sequence ID" value="NZ_CP005986.1"/>
</dbReference>
<gene>
    <name evidence="2" type="ORF">Acaty_c2583</name>
</gene>
<evidence type="ECO:0000313" key="2">
    <source>
        <dbReference type="EMBL" id="AIA56427.1"/>
    </source>
</evidence>
<dbReference type="HOGENOM" id="CLU_1551949_0_0_6"/>
<name>A0A060A2U8_ACICK</name>
<evidence type="ECO:0000313" key="3">
    <source>
        <dbReference type="Proteomes" id="UP000005522"/>
    </source>
</evidence>